<feature type="transmembrane region" description="Helical" evidence="1">
    <location>
        <begin position="12"/>
        <end position="34"/>
    </location>
</feature>
<accession>A0A016QL74</accession>
<evidence type="ECO:0000256" key="1">
    <source>
        <dbReference type="SAM" id="Phobius"/>
    </source>
</evidence>
<proteinExistence type="predicted"/>
<dbReference type="STRING" id="1476583.DEIPH_ctg064orf0085"/>
<protein>
    <submittedName>
        <fullName evidence="2">Uncharacterized protein</fullName>
    </submittedName>
</protein>
<evidence type="ECO:0000313" key="2">
    <source>
        <dbReference type="EMBL" id="EYB66910.1"/>
    </source>
</evidence>
<dbReference type="EMBL" id="JHAC01000061">
    <property type="protein sequence ID" value="EYB66910.1"/>
    <property type="molecule type" value="Genomic_DNA"/>
</dbReference>
<dbReference type="OrthoDB" id="6194834at2"/>
<dbReference type="RefSeq" id="WP_034359846.1">
    <property type="nucleotide sequence ID" value="NZ_JHAC01000061.1"/>
</dbReference>
<dbReference type="PATRIC" id="fig|1476583.3.peg.3124"/>
<keyword evidence="1" id="KW-1133">Transmembrane helix</keyword>
<comment type="caution">
    <text evidence="2">The sequence shown here is derived from an EMBL/GenBank/DDBJ whole genome shotgun (WGS) entry which is preliminary data.</text>
</comment>
<keyword evidence="3" id="KW-1185">Reference proteome</keyword>
<dbReference type="Proteomes" id="UP000020492">
    <property type="component" value="Unassembled WGS sequence"/>
</dbReference>
<gene>
    <name evidence="2" type="ORF">DEIPH_ctg064orf0085</name>
</gene>
<organism evidence="2 3">
    <name type="scientific">Deinococcus phoenicis</name>
    <dbReference type="NCBI Taxonomy" id="1476583"/>
    <lineage>
        <taxon>Bacteria</taxon>
        <taxon>Thermotogati</taxon>
        <taxon>Deinococcota</taxon>
        <taxon>Deinococci</taxon>
        <taxon>Deinococcales</taxon>
        <taxon>Deinococcaceae</taxon>
        <taxon>Deinococcus</taxon>
    </lineage>
</organism>
<keyword evidence="1" id="KW-0812">Transmembrane</keyword>
<sequence length="131" mass="14794">MRLSSPPPNWKGLLVATLGFLTVWLLWPLLWVLLSFGTLHAQESDAAALLRAAPRAFLGGLIRVSGPPHRLDGRYLMRSQDELDRRLREAGWTFDDQMGAARFYQHGGKKLSTTCRQFTRHFSVCEARAEG</sequence>
<reference evidence="2 3" key="1">
    <citation type="submission" date="2014-03" db="EMBL/GenBank/DDBJ databases">
        <title>Draft genome sequence of Deinococcus phoenicis 1P10ME.</title>
        <authorList>
            <person name="Stepanov V.G."/>
            <person name="Vaishampayan P."/>
            <person name="Venkateswaran K."/>
            <person name="Fox G.E."/>
        </authorList>
    </citation>
    <scope>NUCLEOTIDE SEQUENCE [LARGE SCALE GENOMIC DNA]</scope>
    <source>
        <strain evidence="2 3">1P10ME</strain>
    </source>
</reference>
<dbReference type="AlphaFoldDB" id="A0A016QL74"/>
<name>A0A016QL74_9DEIO</name>
<evidence type="ECO:0000313" key="3">
    <source>
        <dbReference type="Proteomes" id="UP000020492"/>
    </source>
</evidence>
<keyword evidence="1" id="KW-0472">Membrane</keyword>